<dbReference type="SUPFAM" id="SSF52200">
    <property type="entry name" value="Toll/Interleukin receptor TIR domain"/>
    <property type="match status" value="1"/>
</dbReference>
<feature type="domain" description="Guanylate cyclase" evidence="3">
    <location>
        <begin position="21"/>
        <end position="135"/>
    </location>
</feature>
<dbReference type="PROSITE" id="PS50104">
    <property type="entry name" value="TIR"/>
    <property type="match status" value="1"/>
</dbReference>
<dbReference type="InterPro" id="IPR035897">
    <property type="entry name" value="Toll_tir_struct_dom_sf"/>
</dbReference>
<dbReference type="SUPFAM" id="SSF55073">
    <property type="entry name" value="Nucleotide cyclase"/>
    <property type="match status" value="1"/>
</dbReference>
<evidence type="ECO:0000259" key="2">
    <source>
        <dbReference type="PROSITE" id="PS50104"/>
    </source>
</evidence>
<dbReference type="AlphaFoldDB" id="A0AAE3KLI3"/>
<sequence>MEPIENVAVPFNLRGESALAAIVFTDVESFTTKMAADEKHTLTLIQRDFELMNRLCQGFEGQLLKTLGDGLLMYFVSAEKAVLCAIEIQIAFATATTQLPQRDILRHRIGIYLGDVIFSGSDVMGNGVNVAARLQGEATPGGICISQTVYDVVKSRLRVPITYMGLRKLRGIKEPMPVYQIIPPRPLIGTQQRVFISYRAQNPDFALVEQLSRALISAGHEVFMAGENIRWGENWPQRIEAELKQCDYLLLLLSEQSAMSEMVTEEVRRAKELRDSHPDGKPVILPIRVNFPLTSPLNYNLRGYLNRIHQREWYVDADTPIVIQDVLGILAEGRIPEEFSEMGADIPTAWEQSDSCPLPTAMPELPEGQVDLASVFYIERPPIESRACETILQPGALIRIKATRQMGKTSLMARILHQASQHGYRTVALSLQLAEGKVFADIDKFLRWFCASVGRRLRLHNQLNDYWDDIFGSKDNCTAYFEEYLLENINSPLVLGLDEVDCVFQYPEIAADFFGLLRAWHEDAKNRDIWKKLRLVVVHSTEVYIPMDINQSPFNVGLSLELPEFTPQQVFNLAQLHGLDWQIKEVDPLMSMVAGHPYLVRLALYHIAQQDIKLAELLQTAPTESGLYSDHLRRHLWNLQQHPELAAAMEQVVTASTPVRLESGAAFKLHSMGLVNLQGNEVTPRCDLYRQYFCDRFGVN</sequence>
<comment type="similarity">
    <text evidence="1">Belongs to the adenylyl cyclase class-3 family.</text>
</comment>
<dbReference type="CDD" id="cd07302">
    <property type="entry name" value="CHD"/>
    <property type="match status" value="1"/>
</dbReference>
<dbReference type="GO" id="GO:0004016">
    <property type="term" value="F:adenylate cyclase activity"/>
    <property type="evidence" value="ECO:0007669"/>
    <property type="project" value="UniProtKB-ARBA"/>
</dbReference>
<gene>
    <name evidence="4" type="ORF">NJ959_08760</name>
</gene>
<dbReference type="PROSITE" id="PS50125">
    <property type="entry name" value="GUANYLATE_CYCLASE_2"/>
    <property type="match status" value="1"/>
</dbReference>
<keyword evidence="5" id="KW-1185">Reference proteome</keyword>
<evidence type="ECO:0000256" key="1">
    <source>
        <dbReference type="ARBA" id="ARBA00005381"/>
    </source>
</evidence>
<dbReference type="InterPro" id="IPR001054">
    <property type="entry name" value="A/G_cyclase"/>
</dbReference>
<dbReference type="GO" id="GO:0006171">
    <property type="term" value="P:cAMP biosynthetic process"/>
    <property type="evidence" value="ECO:0007669"/>
    <property type="project" value="TreeGrafter"/>
</dbReference>
<protein>
    <submittedName>
        <fullName evidence="4">AAA-like domain-containing protein</fullName>
    </submittedName>
</protein>
<name>A0AAE3KLI3_9CYAN</name>
<organism evidence="4 5">
    <name type="scientific">Limnofasciculus baicalensis BBK-W-15</name>
    <dbReference type="NCBI Taxonomy" id="2699891"/>
    <lineage>
        <taxon>Bacteria</taxon>
        <taxon>Bacillati</taxon>
        <taxon>Cyanobacteriota</taxon>
        <taxon>Cyanophyceae</taxon>
        <taxon>Coleofasciculales</taxon>
        <taxon>Coleofasciculaceae</taxon>
        <taxon>Limnofasciculus</taxon>
        <taxon>Limnofasciculus baicalensis</taxon>
    </lineage>
</organism>
<dbReference type="PANTHER" id="PTHR43081">
    <property type="entry name" value="ADENYLATE CYCLASE, TERMINAL-DIFFERENTIATION SPECIFIC-RELATED"/>
    <property type="match status" value="1"/>
</dbReference>
<dbReference type="Pfam" id="PF13676">
    <property type="entry name" value="TIR_2"/>
    <property type="match status" value="1"/>
</dbReference>
<dbReference type="Gene3D" id="3.30.70.1230">
    <property type="entry name" value="Nucleotide cyclase"/>
    <property type="match status" value="1"/>
</dbReference>
<comment type="caution">
    <text evidence="4">The sequence shown here is derived from an EMBL/GenBank/DDBJ whole genome shotgun (WGS) entry which is preliminary data.</text>
</comment>
<proteinExistence type="inferred from homology"/>
<dbReference type="GO" id="GO:0035556">
    <property type="term" value="P:intracellular signal transduction"/>
    <property type="evidence" value="ECO:0007669"/>
    <property type="project" value="InterPro"/>
</dbReference>
<dbReference type="InterPro" id="IPR000157">
    <property type="entry name" value="TIR_dom"/>
</dbReference>
<reference evidence="4" key="1">
    <citation type="submission" date="2022-06" db="EMBL/GenBank/DDBJ databases">
        <title>New cyanobacteria of genus Symplocastrum in benthos of Lake Baikal.</title>
        <authorList>
            <person name="Sorokovikova E."/>
            <person name="Tikhonova I."/>
            <person name="Krasnopeev A."/>
            <person name="Evseev P."/>
            <person name="Gladkikh A."/>
            <person name="Belykh O."/>
        </authorList>
    </citation>
    <scope>NUCLEOTIDE SEQUENCE</scope>
    <source>
        <strain evidence="4">BBK-W-15</strain>
    </source>
</reference>
<evidence type="ECO:0000313" key="4">
    <source>
        <dbReference type="EMBL" id="MCP2728565.1"/>
    </source>
</evidence>
<dbReference type="PANTHER" id="PTHR43081:SF19">
    <property type="entry name" value="PH-SENSITIVE ADENYLATE CYCLASE RV1264"/>
    <property type="match status" value="1"/>
</dbReference>
<dbReference type="Gene3D" id="3.40.50.10140">
    <property type="entry name" value="Toll/interleukin-1 receptor homology (TIR) domain"/>
    <property type="match status" value="1"/>
</dbReference>
<dbReference type="InterPro" id="IPR027417">
    <property type="entry name" value="P-loop_NTPase"/>
</dbReference>
<dbReference type="InterPro" id="IPR029787">
    <property type="entry name" value="Nucleotide_cyclase"/>
</dbReference>
<dbReference type="Pfam" id="PF00211">
    <property type="entry name" value="Guanylate_cyc"/>
    <property type="match status" value="1"/>
</dbReference>
<evidence type="ECO:0000313" key="5">
    <source>
        <dbReference type="Proteomes" id="UP001204953"/>
    </source>
</evidence>
<dbReference type="InterPro" id="IPR050697">
    <property type="entry name" value="Adenylyl/Guanylyl_Cyclase_3/4"/>
</dbReference>
<dbReference type="SUPFAM" id="SSF52540">
    <property type="entry name" value="P-loop containing nucleoside triphosphate hydrolases"/>
    <property type="match status" value="1"/>
</dbReference>
<dbReference type="EMBL" id="JAMZMM010000062">
    <property type="protein sequence ID" value="MCP2728565.1"/>
    <property type="molecule type" value="Genomic_DNA"/>
</dbReference>
<dbReference type="Pfam" id="PF14516">
    <property type="entry name" value="AAA_35"/>
    <property type="match status" value="1"/>
</dbReference>
<dbReference type="RefSeq" id="WP_254011359.1">
    <property type="nucleotide sequence ID" value="NZ_JAMZMM010000062.1"/>
</dbReference>
<evidence type="ECO:0000259" key="3">
    <source>
        <dbReference type="PROSITE" id="PS50125"/>
    </source>
</evidence>
<accession>A0AAE3KLI3</accession>
<feature type="domain" description="TIR" evidence="2">
    <location>
        <begin position="190"/>
        <end position="330"/>
    </location>
</feature>
<dbReference type="Proteomes" id="UP001204953">
    <property type="component" value="Unassembled WGS sequence"/>
</dbReference>
<dbReference type="Gene3D" id="3.40.50.300">
    <property type="entry name" value="P-loop containing nucleotide triphosphate hydrolases"/>
    <property type="match status" value="1"/>
</dbReference>